<dbReference type="Gene3D" id="3.20.20.370">
    <property type="entry name" value="Glycoside hydrolase/deacetylase"/>
    <property type="match status" value="1"/>
</dbReference>
<dbReference type="RefSeq" id="WP_133474756.1">
    <property type="nucleotide sequence ID" value="NZ_SNWP01000011.1"/>
</dbReference>
<dbReference type="EMBL" id="SNWP01000011">
    <property type="protein sequence ID" value="TDO26883.1"/>
    <property type="molecule type" value="Genomic_DNA"/>
</dbReference>
<dbReference type="Proteomes" id="UP000295741">
    <property type="component" value="Unassembled WGS sequence"/>
</dbReference>
<proteinExistence type="predicted"/>
<dbReference type="InterPro" id="IPR050248">
    <property type="entry name" value="Polysacc_deacetylase_ArnD"/>
</dbReference>
<evidence type="ECO:0000259" key="3">
    <source>
        <dbReference type="PROSITE" id="PS51677"/>
    </source>
</evidence>
<dbReference type="GO" id="GO:0016810">
    <property type="term" value="F:hydrolase activity, acting on carbon-nitrogen (but not peptide) bonds"/>
    <property type="evidence" value="ECO:0007669"/>
    <property type="project" value="InterPro"/>
</dbReference>
<dbReference type="GO" id="GO:0016020">
    <property type="term" value="C:membrane"/>
    <property type="evidence" value="ECO:0007669"/>
    <property type="project" value="TreeGrafter"/>
</dbReference>
<accession>A0A4R6IW10</accession>
<reference evidence="4 5" key="1">
    <citation type="submission" date="2019-03" db="EMBL/GenBank/DDBJ databases">
        <title>Genomic Encyclopedia of Archaeal and Bacterial Type Strains, Phase II (KMG-II): from individual species to whole genera.</title>
        <authorList>
            <person name="Goeker M."/>
        </authorList>
    </citation>
    <scope>NUCLEOTIDE SEQUENCE [LARGE SCALE GENOMIC DNA]</scope>
    <source>
        <strain evidence="4 5">DSM 28323</strain>
    </source>
</reference>
<gene>
    <name evidence="4" type="ORF">BC659_2195</name>
</gene>
<protein>
    <submittedName>
        <fullName evidence="4">Peptidoglycan/xylan/chitin deacetylase (PgdA/CDA1 family)</fullName>
    </submittedName>
</protein>
<evidence type="ECO:0000313" key="4">
    <source>
        <dbReference type="EMBL" id="TDO26883.1"/>
    </source>
</evidence>
<dbReference type="PANTHER" id="PTHR10587">
    <property type="entry name" value="GLYCOSYL TRANSFERASE-RELATED"/>
    <property type="match status" value="1"/>
</dbReference>
<name>A0A4R6IW10_9BACT</name>
<keyword evidence="2" id="KW-0378">Hydrolase</keyword>
<dbReference type="AlphaFoldDB" id="A0A4R6IW10"/>
<organism evidence="4 5">
    <name type="scientific">Sediminibacterium goheungense</name>
    <dbReference type="NCBI Taxonomy" id="1086393"/>
    <lineage>
        <taxon>Bacteria</taxon>
        <taxon>Pseudomonadati</taxon>
        <taxon>Bacteroidota</taxon>
        <taxon>Chitinophagia</taxon>
        <taxon>Chitinophagales</taxon>
        <taxon>Chitinophagaceae</taxon>
        <taxon>Sediminibacterium</taxon>
    </lineage>
</organism>
<dbReference type="OrthoDB" id="9812065at2"/>
<dbReference type="SUPFAM" id="SSF88713">
    <property type="entry name" value="Glycoside hydrolase/deacetylase"/>
    <property type="match status" value="1"/>
</dbReference>
<comment type="caution">
    <text evidence="4">The sequence shown here is derived from an EMBL/GenBank/DDBJ whole genome shotgun (WGS) entry which is preliminary data.</text>
</comment>
<dbReference type="GO" id="GO:0005975">
    <property type="term" value="P:carbohydrate metabolic process"/>
    <property type="evidence" value="ECO:0007669"/>
    <property type="project" value="InterPro"/>
</dbReference>
<sequence>MYLTKTPWWLRALYPSLVWRMPAGEKKIYLTFDDGPHPVATPFVLDQLAAYGAKASFFCIGKNVAARPDIYQRILAEGHAVGNHTHHHLNGWKTDDVEYVNDTMQAAAYIQSNLFRPPYGRVKRSQIRGLQGKGMKIIMWDVLSADFDTNLTPQASLSYVLYHTKPGSIVLFHDSEKAWERMSGSLPAVLQHFSAEGYAFDKLI</sequence>
<evidence type="ECO:0000256" key="1">
    <source>
        <dbReference type="ARBA" id="ARBA00022723"/>
    </source>
</evidence>
<dbReference type="InterPro" id="IPR011330">
    <property type="entry name" value="Glyco_hydro/deAcase_b/a-brl"/>
</dbReference>
<feature type="domain" description="NodB homology" evidence="3">
    <location>
        <begin position="26"/>
        <end position="201"/>
    </location>
</feature>
<keyword evidence="1" id="KW-0479">Metal-binding</keyword>
<dbReference type="Pfam" id="PF01522">
    <property type="entry name" value="Polysacc_deac_1"/>
    <property type="match status" value="1"/>
</dbReference>
<dbReference type="PROSITE" id="PS51677">
    <property type="entry name" value="NODB"/>
    <property type="match status" value="1"/>
</dbReference>
<dbReference type="PANTHER" id="PTHR10587:SF133">
    <property type="entry name" value="CHITIN DEACETYLASE 1-RELATED"/>
    <property type="match status" value="1"/>
</dbReference>
<dbReference type="GO" id="GO:0046872">
    <property type="term" value="F:metal ion binding"/>
    <property type="evidence" value="ECO:0007669"/>
    <property type="project" value="UniProtKB-KW"/>
</dbReference>
<dbReference type="CDD" id="cd10959">
    <property type="entry name" value="CE4_NodB_like_3"/>
    <property type="match status" value="1"/>
</dbReference>
<evidence type="ECO:0000313" key="5">
    <source>
        <dbReference type="Proteomes" id="UP000295741"/>
    </source>
</evidence>
<evidence type="ECO:0000256" key="2">
    <source>
        <dbReference type="ARBA" id="ARBA00022801"/>
    </source>
</evidence>
<dbReference type="InterPro" id="IPR002509">
    <property type="entry name" value="NODB_dom"/>
</dbReference>
<keyword evidence="5" id="KW-1185">Reference proteome</keyword>